<dbReference type="Proteomes" id="UP000316142">
    <property type="component" value="Unassembled WGS sequence"/>
</dbReference>
<proteinExistence type="predicted"/>
<gene>
    <name evidence="1" type="primary">gamL</name>
    <name evidence="1" type="ORF">FJW00_01145</name>
</gene>
<dbReference type="InterPro" id="IPR049911">
    <property type="entry name" value="GamL-like"/>
</dbReference>
<reference evidence="1 2" key="1">
    <citation type="submission" date="2019-06" db="EMBL/GenBank/DDBJ databases">
        <title>Taxogenomics and systematics of the genus Pantoea.</title>
        <authorList>
            <person name="Tambong J.T."/>
        </authorList>
    </citation>
    <scope>NUCLEOTIDE SEQUENCE [LARGE SCALE GENOMIC DNA]</scope>
    <source>
        <strain evidence="1 2">LMG 2558</strain>
    </source>
</reference>
<name>A0ABY2ZGB9_9GAMM</name>
<keyword evidence="2" id="KW-1185">Reference proteome</keyword>
<sequence>MTTPFALLERHKDYLDDREQDAIMKEQWIDDEAQRLLSCFPDHLHLFRHWNLHPDAMKCCAHPEAGEEYISFITNLAYLQAARNYDLQVLLGWEAAE</sequence>
<organism evidence="1 2">
    <name type="scientific">Pantoea anthophila</name>
    <dbReference type="NCBI Taxonomy" id="470931"/>
    <lineage>
        <taxon>Bacteria</taxon>
        <taxon>Pseudomonadati</taxon>
        <taxon>Pseudomonadota</taxon>
        <taxon>Gammaproteobacteria</taxon>
        <taxon>Enterobacterales</taxon>
        <taxon>Erwiniaceae</taxon>
        <taxon>Pantoea</taxon>
    </lineage>
</organism>
<dbReference type="RefSeq" id="WP_140922856.1">
    <property type="nucleotide sequence ID" value="NZ_VHIZ01000009.1"/>
</dbReference>
<dbReference type="NCBIfam" id="NF033500">
    <property type="entry name" value="phi80_GamL"/>
    <property type="match status" value="1"/>
</dbReference>
<dbReference type="EMBL" id="VHIZ01000009">
    <property type="protein sequence ID" value="TPV33681.1"/>
    <property type="molecule type" value="Genomic_DNA"/>
</dbReference>
<accession>A0ABY2ZGB9</accession>
<protein>
    <submittedName>
        <fullName evidence="1">Host nuclease inhibitor GamL</fullName>
    </submittedName>
</protein>
<comment type="caution">
    <text evidence="1">The sequence shown here is derived from an EMBL/GenBank/DDBJ whole genome shotgun (WGS) entry which is preliminary data.</text>
</comment>
<evidence type="ECO:0000313" key="1">
    <source>
        <dbReference type="EMBL" id="TPV33681.1"/>
    </source>
</evidence>
<evidence type="ECO:0000313" key="2">
    <source>
        <dbReference type="Proteomes" id="UP000316142"/>
    </source>
</evidence>